<dbReference type="InterPro" id="IPR006626">
    <property type="entry name" value="PbH1"/>
</dbReference>
<dbReference type="SUPFAM" id="SSF51126">
    <property type="entry name" value="Pectin lyase-like"/>
    <property type="match status" value="1"/>
</dbReference>
<reference evidence="1" key="1">
    <citation type="journal article" date="2015" name="Nature">
        <title>Complex archaea that bridge the gap between prokaryotes and eukaryotes.</title>
        <authorList>
            <person name="Spang A."/>
            <person name="Saw J.H."/>
            <person name="Jorgensen S.L."/>
            <person name="Zaremba-Niedzwiedzka K."/>
            <person name="Martijn J."/>
            <person name="Lind A.E."/>
            <person name="van Eijk R."/>
            <person name="Schleper C."/>
            <person name="Guy L."/>
            <person name="Ettema T.J."/>
        </authorList>
    </citation>
    <scope>NUCLEOTIDE SEQUENCE</scope>
</reference>
<organism evidence="1">
    <name type="scientific">marine sediment metagenome</name>
    <dbReference type="NCBI Taxonomy" id="412755"/>
    <lineage>
        <taxon>unclassified sequences</taxon>
        <taxon>metagenomes</taxon>
        <taxon>ecological metagenomes</taxon>
    </lineage>
</organism>
<dbReference type="AlphaFoldDB" id="A0A0F9E4V3"/>
<accession>A0A0F9E4V3</accession>
<comment type="caution">
    <text evidence="1">The sequence shown here is derived from an EMBL/GenBank/DDBJ whole genome shotgun (WGS) entry which is preliminary data.</text>
</comment>
<proteinExistence type="predicted"/>
<dbReference type="InterPro" id="IPR011050">
    <property type="entry name" value="Pectin_lyase_fold/virulence"/>
</dbReference>
<name>A0A0F9E4V3_9ZZZZ</name>
<protein>
    <submittedName>
        <fullName evidence="1">Uncharacterized protein</fullName>
    </submittedName>
</protein>
<feature type="non-terminal residue" evidence="1">
    <location>
        <position position="648"/>
    </location>
</feature>
<sequence>MVDELDDLRARLDNLEKERPKNSLLIKETDGHHHMEPVRVLADGTDKGFVFEQDFIGADVVREAWPDNRKATIRIRGGGAACMDYFIKPEWANEVAAGRGTEGQTINDGFGGSFLVYSEPIAAALHAKNNRTTAGLGTVFFVCGGDYTLSASVEASTGGTLQTHRWVGVGPDRVKFLAGGNNLDLFVCNGEGAGSSTDPTFYVENIGFGANGKSNVRFLVNESAAEVHWFHNRVDAGAAADNECMVAGNDSRGTYIEHNYLTGTNGIGINMATEGFVYIHQNNIQLLATGIQIAASAHYMIADNELYQNDVGISIGGNGFQTNAAILDNQITLPSTAGSRGIQFRAGTNINGWMGITDNVISNISGTNVGIDTLTATGAIILGLRIQDNTLESSAEPANAKGITGPTNATNVVNSMLSGNTFVDFLSGNEYPDWGTGNGNEAYHNMSTSDDSTPVKNALPDIGFPVGHAASGTPIDDMKWAADTELTIASGVITVTQSHHTIDTQADAGTDDLDTINGLVANQLYFLYPASDARTVVFKHGTGNIECIGNADLTLDDAHDFVWAFSPDGSTVYAFTVPPAKGIGLPVIGTPTYTNVEDLNTVFHSAGWVNGGTISKPGGANIDVSAGDGMLRASDSPIAQLKFIEWPA</sequence>
<gene>
    <name evidence="1" type="ORF">LCGC14_2119060</name>
</gene>
<dbReference type="EMBL" id="LAZR01026348">
    <property type="protein sequence ID" value="KKL69028.1"/>
    <property type="molecule type" value="Genomic_DNA"/>
</dbReference>
<evidence type="ECO:0000313" key="1">
    <source>
        <dbReference type="EMBL" id="KKL69028.1"/>
    </source>
</evidence>
<dbReference type="SMART" id="SM00710">
    <property type="entry name" value="PbH1"/>
    <property type="match status" value="3"/>
</dbReference>